<evidence type="ECO:0000259" key="6">
    <source>
        <dbReference type="Pfam" id="PF09468"/>
    </source>
</evidence>
<dbReference type="AlphaFoldDB" id="G0VGV7"/>
<dbReference type="GO" id="GO:0005654">
    <property type="term" value="C:nucleoplasm"/>
    <property type="evidence" value="ECO:0007669"/>
    <property type="project" value="TreeGrafter"/>
</dbReference>
<dbReference type="InterPro" id="IPR040456">
    <property type="entry name" value="RNase_H2_suB"/>
</dbReference>
<evidence type="ECO:0000256" key="1">
    <source>
        <dbReference type="ARBA" id="ARBA00004123"/>
    </source>
</evidence>
<evidence type="ECO:0000259" key="7">
    <source>
        <dbReference type="Pfam" id="PF17745"/>
    </source>
</evidence>
<proteinExistence type="predicted"/>
<dbReference type="GO" id="GO:0032299">
    <property type="term" value="C:ribonuclease H2 complex"/>
    <property type="evidence" value="ECO:0007669"/>
    <property type="project" value="EnsemblFungi"/>
</dbReference>
<dbReference type="GO" id="GO:0006401">
    <property type="term" value="P:RNA catabolic process"/>
    <property type="evidence" value="ECO:0007669"/>
    <property type="project" value="EnsemblFungi"/>
</dbReference>
<feature type="domain" description="Ribonuclease H2 subunit B wHTH" evidence="6">
    <location>
        <begin position="121"/>
        <end position="262"/>
    </location>
</feature>
<dbReference type="Pfam" id="PF17745">
    <property type="entry name" value="Ydr279_N"/>
    <property type="match status" value="1"/>
</dbReference>
<dbReference type="HOGENOM" id="CLU_802143_0_0_1"/>
<evidence type="ECO:0000313" key="8">
    <source>
        <dbReference type="EMBL" id="CCC70728.1"/>
    </source>
</evidence>
<dbReference type="Pfam" id="PF09468">
    <property type="entry name" value="RNase_H2-Ydr279"/>
    <property type="match status" value="1"/>
</dbReference>
<dbReference type="FunCoup" id="G0VGV7">
    <property type="interactions" value="107"/>
</dbReference>
<dbReference type="InParanoid" id="G0VGV7"/>
<evidence type="ECO:0000256" key="4">
    <source>
        <dbReference type="ARBA" id="ARBA00024778"/>
    </source>
</evidence>
<accession>G0VGV7</accession>
<gene>
    <name evidence="8" type="primary">NCAS0F02440</name>
    <name evidence="8" type="ordered locus">NCAS_0F02440</name>
</gene>
<evidence type="ECO:0000256" key="3">
    <source>
        <dbReference type="ARBA" id="ARBA00023242"/>
    </source>
</evidence>
<protein>
    <recommendedName>
        <fullName evidence="2">Ribonuclease H2 subunit B</fullName>
    </recommendedName>
    <alternativeName>
        <fullName evidence="5">Ribonuclease HI subunit B</fullName>
    </alternativeName>
</protein>
<dbReference type="STRING" id="1064592.G0VGV7"/>
<dbReference type="PANTHER" id="PTHR13383">
    <property type="entry name" value="RIBONUCLEASE H2 SUBUNIT B"/>
    <property type="match status" value="1"/>
</dbReference>
<dbReference type="KEGG" id="ncs:NCAS_0F02440"/>
<dbReference type="PANTHER" id="PTHR13383:SF11">
    <property type="entry name" value="RIBONUCLEASE H2 SUBUNIT B"/>
    <property type="match status" value="1"/>
</dbReference>
<dbReference type="Gene3D" id="1.10.20.120">
    <property type="match status" value="1"/>
</dbReference>
<dbReference type="GeneID" id="96904376"/>
<dbReference type="GO" id="GO:0004523">
    <property type="term" value="F:RNA-DNA hybrid ribonuclease activity"/>
    <property type="evidence" value="ECO:0007669"/>
    <property type="project" value="EnsemblFungi"/>
</dbReference>
<organism evidence="8 9">
    <name type="scientific">Naumovozyma castellii</name>
    <name type="common">Yeast</name>
    <name type="synonym">Saccharomyces castellii</name>
    <dbReference type="NCBI Taxonomy" id="27288"/>
    <lineage>
        <taxon>Eukaryota</taxon>
        <taxon>Fungi</taxon>
        <taxon>Dikarya</taxon>
        <taxon>Ascomycota</taxon>
        <taxon>Saccharomycotina</taxon>
        <taxon>Saccharomycetes</taxon>
        <taxon>Saccharomycetales</taxon>
        <taxon>Saccharomycetaceae</taxon>
        <taxon>Naumovozyma</taxon>
    </lineage>
</organism>
<keyword evidence="3" id="KW-0539">Nucleus</keyword>
<dbReference type="CDD" id="cd09270">
    <property type="entry name" value="RNase_H2-B"/>
    <property type="match status" value="1"/>
</dbReference>
<dbReference type="InterPro" id="IPR041195">
    <property type="entry name" value="Rnh202_N"/>
</dbReference>
<comment type="function">
    <text evidence="4">Non catalytic subunit of RNase H2, an endonuclease that specifically degrades the RNA of RNA:DNA hybrids. Participates in DNA replication, possibly by mediating the removal of lagging-strand Okazaki fragment RNA primers during DNA replication. Mediates the excision of single ribonucleotides from DNA:RNA duplexes.</text>
</comment>
<dbReference type="eggNOG" id="ENOG502RB2X">
    <property type="taxonomic scope" value="Eukaryota"/>
</dbReference>
<feature type="domain" description="Rnh202 triple barrel" evidence="7">
    <location>
        <begin position="20"/>
        <end position="118"/>
    </location>
</feature>
<dbReference type="OMA" id="DNHDKNW"/>
<dbReference type="EMBL" id="HE576757">
    <property type="protein sequence ID" value="CCC70728.1"/>
    <property type="molecule type" value="Genomic_DNA"/>
</dbReference>
<dbReference type="RefSeq" id="XP_003677083.1">
    <property type="nucleotide sequence ID" value="XM_003677035.1"/>
</dbReference>
<evidence type="ECO:0000256" key="5">
    <source>
        <dbReference type="ARBA" id="ARBA00033464"/>
    </source>
</evidence>
<reference key="2">
    <citation type="submission" date="2011-08" db="EMBL/GenBank/DDBJ databases">
        <title>Genome sequence of Naumovozyma castellii.</title>
        <authorList>
            <person name="Gordon J.L."/>
            <person name="Armisen D."/>
            <person name="Proux-Wera E."/>
            <person name="OhEigeartaigh S.S."/>
            <person name="Byrne K.P."/>
            <person name="Wolfe K.H."/>
        </authorList>
    </citation>
    <scope>NUCLEOTIDE SEQUENCE</scope>
    <source>
        <strain>Type strain:CBS 4309</strain>
    </source>
</reference>
<dbReference type="Proteomes" id="UP000001640">
    <property type="component" value="Chromosome 6"/>
</dbReference>
<keyword evidence="9" id="KW-1185">Reference proteome</keyword>
<comment type="subcellular location">
    <subcellularLocation>
        <location evidence="1">Nucleus</location>
    </subcellularLocation>
</comment>
<reference evidence="8 9" key="1">
    <citation type="journal article" date="2011" name="Proc. Natl. Acad. Sci. U.S.A.">
        <title>Evolutionary erosion of yeast sex chromosomes by mating-type switching accidents.</title>
        <authorList>
            <person name="Gordon J.L."/>
            <person name="Armisen D."/>
            <person name="Proux-Wera E."/>
            <person name="Oheigeartaigh S.S."/>
            <person name="Byrne K.P."/>
            <person name="Wolfe K.H."/>
        </authorList>
    </citation>
    <scope>NUCLEOTIDE SEQUENCE [LARGE SCALE GENOMIC DNA]</scope>
    <source>
        <strain evidence="9">ATCC 76901 / BCRC 22586 / CBS 4309 / NBRC 1992 / NRRL Y-12630</strain>
    </source>
</reference>
<evidence type="ECO:0000256" key="2">
    <source>
        <dbReference type="ARBA" id="ARBA00019062"/>
    </source>
</evidence>
<name>G0VGV7_NAUCA</name>
<dbReference type="OrthoDB" id="29098at2759"/>
<evidence type="ECO:0000313" key="9">
    <source>
        <dbReference type="Proteomes" id="UP000001640"/>
    </source>
</evidence>
<sequence>MTINQEEQNTQKLVILPNSLTKNANTSIQVFSLPHPSNITSKPRIALIQGIDNQLFQVHTHSFGRSSAYNYRSDLANEKYHYTKDSKPVKSTFLVNEEHREDGYILESSEFQFTTKYNVVFNLIGFFFKDASEVEQECDYIKPLVKNETIKVDDKFLPLRDYHDLLVDTYDKQWMNISLKTLENALSEISEVIEEAGDKYYKITREKITNVLISRVQKIVENFPKSLPIPIDYPDEIKHCAKVTLACNLLISLIPKMAYEDLIVFESSDDAKLNISGLISKFKKYEDEHAAAIVEKDILINAAISVGLGENSGKRNKVSKPVIKKKEVIKKKVAIGKGAIDGFFKKGK</sequence>
<dbReference type="InterPro" id="IPR019024">
    <property type="entry name" value="RNase_H2_suB_wHTH"/>
</dbReference>